<accession>A0A5C6DV28</accession>
<dbReference type="SUPFAM" id="SSF47384">
    <property type="entry name" value="Homodimeric domain of signal transducing histidine kinase"/>
    <property type="match status" value="1"/>
</dbReference>
<dbReference type="InterPro" id="IPR036097">
    <property type="entry name" value="HisK_dim/P_sf"/>
</dbReference>
<evidence type="ECO:0000256" key="5">
    <source>
        <dbReference type="ARBA" id="ARBA00022741"/>
    </source>
</evidence>
<dbReference type="Gene3D" id="3.30.565.10">
    <property type="entry name" value="Histidine kinase-like ATPase, C-terminal domain"/>
    <property type="match status" value="1"/>
</dbReference>
<protein>
    <recommendedName>
        <fullName evidence="2">histidine kinase</fullName>
        <ecNumber evidence="2">2.7.13.3</ecNumber>
    </recommendedName>
</protein>
<dbReference type="Pfam" id="PF02518">
    <property type="entry name" value="HATPase_c"/>
    <property type="match status" value="1"/>
</dbReference>
<dbReference type="SUPFAM" id="SSF55785">
    <property type="entry name" value="PYP-like sensor domain (PAS domain)"/>
    <property type="match status" value="1"/>
</dbReference>
<organism evidence="11 12">
    <name type="scientific">Novipirellula aureliae</name>
    <dbReference type="NCBI Taxonomy" id="2527966"/>
    <lineage>
        <taxon>Bacteria</taxon>
        <taxon>Pseudomonadati</taxon>
        <taxon>Planctomycetota</taxon>
        <taxon>Planctomycetia</taxon>
        <taxon>Pirellulales</taxon>
        <taxon>Pirellulaceae</taxon>
        <taxon>Novipirellula</taxon>
    </lineage>
</organism>
<keyword evidence="9" id="KW-0472">Membrane</keyword>
<feature type="domain" description="Histidine kinase" evidence="10">
    <location>
        <begin position="238"/>
        <end position="447"/>
    </location>
</feature>
<dbReference type="InterPro" id="IPR035965">
    <property type="entry name" value="PAS-like_dom_sf"/>
</dbReference>
<dbReference type="PANTHER" id="PTHR43065:SF10">
    <property type="entry name" value="PEROXIDE STRESS-ACTIVATED HISTIDINE KINASE MAK3"/>
    <property type="match status" value="1"/>
</dbReference>
<evidence type="ECO:0000256" key="3">
    <source>
        <dbReference type="ARBA" id="ARBA00022553"/>
    </source>
</evidence>
<dbReference type="InterPro" id="IPR003594">
    <property type="entry name" value="HATPase_dom"/>
</dbReference>
<reference evidence="11 12" key="1">
    <citation type="submission" date="2019-02" db="EMBL/GenBank/DDBJ databases">
        <title>Deep-cultivation of Planctomycetes and their phenomic and genomic characterization uncovers novel biology.</title>
        <authorList>
            <person name="Wiegand S."/>
            <person name="Jogler M."/>
            <person name="Boedeker C."/>
            <person name="Pinto D."/>
            <person name="Vollmers J."/>
            <person name="Rivas-Marin E."/>
            <person name="Kohn T."/>
            <person name="Peeters S.H."/>
            <person name="Heuer A."/>
            <person name="Rast P."/>
            <person name="Oberbeckmann S."/>
            <person name="Bunk B."/>
            <person name="Jeske O."/>
            <person name="Meyerdierks A."/>
            <person name="Storesund J.E."/>
            <person name="Kallscheuer N."/>
            <person name="Luecker S."/>
            <person name="Lage O.M."/>
            <person name="Pohl T."/>
            <person name="Merkel B.J."/>
            <person name="Hornburger P."/>
            <person name="Mueller R.-W."/>
            <person name="Bruemmer F."/>
            <person name="Labrenz M."/>
            <person name="Spormann A.M."/>
            <person name="Op Den Camp H."/>
            <person name="Overmann J."/>
            <person name="Amann R."/>
            <person name="Jetten M.S.M."/>
            <person name="Mascher T."/>
            <person name="Medema M.H."/>
            <person name="Devos D.P."/>
            <person name="Kaster A.-K."/>
            <person name="Ovreas L."/>
            <person name="Rohde M."/>
            <person name="Galperin M.Y."/>
            <person name="Jogler C."/>
        </authorList>
    </citation>
    <scope>NUCLEOTIDE SEQUENCE [LARGE SCALE GENOMIC DNA]</scope>
    <source>
        <strain evidence="11 12">Q31b</strain>
    </source>
</reference>
<keyword evidence="3" id="KW-0597">Phosphoprotein</keyword>
<dbReference type="InterPro" id="IPR004358">
    <property type="entry name" value="Sig_transdc_His_kin-like_C"/>
</dbReference>
<dbReference type="Gene3D" id="1.10.287.130">
    <property type="match status" value="1"/>
</dbReference>
<evidence type="ECO:0000256" key="1">
    <source>
        <dbReference type="ARBA" id="ARBA00000085"/>
    </source>
</evidence>
<dbReference type="PROSITE" id="PS50109">
    <property type="entry name" value="HIS_KIN"/>
    <property type="match status" value="1"/>
</dbReference>
<dbReference type="SMART" id="SM00388">
    <property type="entry name" value="HisKA"/>
    <property type="match status" value="1"/>
</dbReference>
<dbReference type="SUPFAM" id="SSF55874">
    <property type="entry name" value="ATPase domain of HSP90 chaperone/DNA topoisomerase II/histidine kinase"/>
    <property type="match status" value="1"/>
</dbReference>
<evidence type="ECO:0000313" key="12">
    <source>
        <dbReference type="Proteomes" id="UP000315471"/>
    </source>
</evidence>
<dbReference type="EMBL" id="SJPY01000005">
    <property type="protein sequence ID" value="TWU40134.1"/>
    <property type="molecule type" value="Genomic_DNA"/>
</dbReference>
<evidence type="ECO:0000256" key="4">
    <source>
        <dbReference type="ARBA" id="ARBA00022679"/>
    </source>
</evidence>
<evidence type="ECO:0000313" key="11">
    <source>
        <dbReference type="EMBL" id="TWU40134.1"/>
    </source>
</evidence>
<sequence>MFRNQPTELGKSYRIAVIGLSLLSVAALAITLWMLVDLLKEQNVVDDLMKELPRGAKRAAEFLAGELKWHFRLTILVIINVVVTAIAVILLWRAYHASQTSLRDFKALASDVLSSMALGIITTDLNGHVTSINRRGMELLVADSSCIGQSIASIKSVPLREFRDDWMAERSTDMFRDLTVTEGSNPRRLRAFCQILSDHNGKEVGNVLQLRDVTERILIEQRMRRMERYMGLGSLAGGLHHEIKNPLAALSLHVQLLEEQLEADDTSEDNRQMLGVIRTEVTRIGGVLESFRDFASVDCLHTRCVDVAEILRQQIDLIRLQADQQGVQIVFDPCAEDVTVEADPSRLEQVFLNLFINAIEAMPDGGTLTIATSRMADSLQIGFADTGRGIPPNLADKILDPYFTTKDTGTGLGLALCDKIVRQHRGALDFQTSETGTIFAITLPIEIPHPNRTDKQPANSVV</sequence>
<dbReference type="OrthoDB" id="9815750at2"/>
<evidence type="ECO:0000256" key="2">
    <source>
        <dbReference type="ARBA" id="ARBA00012438"/>
    </source>
</evidence>
<comment type="caution">
    <text evidence="11">The sequence shown here is derived from an EMBL/GenBank/DDBJ whole genome shotgun (WGS) entry which is preliminary data.</text>
</comment>
<keyword evidence="4 11" id="KW-0808">Transferase</keyword>
<feature type="transmembrane region" description="Helical" evidence="9">
    <location>
        <begin position="73"/>
        <end position="95"/>
    </location>
</feature>
<keyword evidence="5" id="KW-0547">Nucleotide-binding</keyword>
<dbReference type="CDD" id="cd00082">
    <property type="entry name" value="HisKA"/>
    <property type="match status" value="1"/>
</dbReference>
<keyword evidence="9" id="KW-0812">Transmembrane</keyword>
<gene>
    <name evidence="11" type="primary">kinE_3</name>
    <name evidence="11" type="ORF">Q31b_34790</name>
</gene>
<keyword evidence="9" id="KW-1133">Transmembrane helix</keyword>
<dbReference type="EC" id="2.7.13.3" evidence="2"/>
<dbReference type="AlphaFoldDB" id="A0A5C6DV28"/>
<keyword evidence="8" id="KW-0902">Two-component regulatory system</keyword>
<dbReference type="Gene3D" id="3.30.450.20">
    <property type="entry name" value="PAS domain"/>
    <property type="match status" value="1"/>
</dbReference>
<dbReference type="Pfam" id="PF00512">
    <property type="entry name" value="HisKA"/>
    <property type="match status" value="1"/>
</dbReference>
<proteinExistence type="predicted"/>
<feature type="transmembrane region" description="Helical" evidence="9">
    <location>
        <begin position="12"/>
        <end position="36"/>
    </location>
</feature>
<dbReference type="GO" id="GO:0000155">
    <property type="term" value="F:phosphorelay sensor kinase activity"/>
    <property type="evidence" value="ECO:0007669"/>
    <property type="project" value="InterPro"/>
</dbReference>
<dbReference type="InterPro" id="IPR036890">
    <property type="entry name" value="HATPase_C_sf"/>
</dbReference>
<evidence type="ECO:0000259" key="10">
    <source>
        <dbReference type="PROSITE" id="PS50109"/>
    </source>
</evidence>
<evidence type="ECO:0000256" key="8">
    <source>
        <dbReference type="ARBA" id="ARBA00023012"/>
    </source>
</evidence>
<keyword evidence="12" id="KW-1185">Reference proteome</keyword>
<comment type="catalytic activity">
    <reaction evidence="1">
        <text>ATP + protein L-histidine = ADP + protein N-phospho-L-histidine.</text>
        <dbReference type="EC" id="2.7.13.3"/>
    </reaction>
</comment>
<evidence type="ECO:0000256" key="7">
    <source>
        <dbReference type="ARBA" id="ARBA00022840"/>
    </source>
</evidence>
<evidence type="ECO:0000256" key="6">
    <source>
        <dbReference type="ARBA" id="ARBA00022777"/>
    </source>
</evidence>
<dbReference type="RefSeq" id="WP_146600749.1">
    <property type="nucleotide sequence ID" value="NZ_SJPY01000005.1"/>
</dbReference>
<dbReference type="SMART" id="SM00387">
    <property type="entry name" value="HATPase_c"/>
    <property type="match status" value="1"/>
</dbReference>
<evidence type="ECO:0000256" key="9">
    <source>
        <dbReference type="SAM" id="Phobius"/>
    </source>
</evidence>
<keyword evidence="7" id="KW-0067">ATP-binding</keyword>
<dbReference type="InterPro" id="IPR005467">
    <property type="entry name" value="His_kinase_dom"/>
</dbReference>
<dbReference type="PANTHER" id="PTHR43065">
    <property type="entry name" value="SENSOR HISTIDINE KINASE"/>
    <property type="match status" value="1"/>
</dbReference>
<name>A0A5C6DV28_9BACT</name>
<keyword evidence="6 11" id="KW-0418">Kinase</keyword>
<dbReference type="PRINTS" id="PR00344">
    <property type="entry name" value="BCTRLSENSOR"/>
</dbReference>
<dbReference type="Proteomes" id="UP000315471">
    <property type="component" value="Unassembled WGS sequence"/>
</dbReference>
<dbReference type="InterPro" id="IPR003661">
    <property type="entry name" value="HisK_dim/P_dom"/>
</dbReference>
<dbReference type="GO" id="GO:0005524">
    <property type="term" value="F:ATP binding"/>
    <property type="evidence" value="ECO:0007669"/>
    <property type="project" value="UniProtKB-KW"/>
</dbReference>